<proteinExistence type="predicted"/>
<sequence>MGLDIVLFDEEKVGIGLIEIPNSLHDAIFADISNWSSCMYLRKVKDYYKTNVRFNEYELSCFVEDLKQIRIFIDSVNHPSLEILIQALSDGSIKAIHIAGD</sequence>
<reference evidence="2" key="1">
    <citation type="journal article" date="2019" name="Int. J. Syst. Evol. Microbiol.">
        <title>The Global Catalogue of Microorganisms (GCM) 10K type strain sequencing project: providing services to taxonomists for standard genome sequencing and annotation.</title>
        <authorList>
            <consortium name="The Broad Institute Genomics Platform"/>
            <consortium name="The Broad Institute Genome Sequencing Center for Infectious Disease"/>
            <person name="Wu L."/>
            <person name="Ma J."/>
        </authorList>
    </citation>
    <scope>NUCLEOTIDE SEQUENCE [LARGE SCALE GENOMIC DNA]</scope>
    <source>
        <strain evidence="2">CGMCC 1.15067</strain>
    </source>
</reference>
<name>A0ABW4UYU3_9BACL</name>
<evidence type="ECO:0000313" key="2">
    <source>
        <dbReference type="Proteomes" id="UP001597403"/>
    </source>
</evidence>
<dbReference type="EMBL" id="JBHUGF010000011">
    <property type="protein sequence ID" value="MFD1992109.1"/>
    <property type="molecule type" value="Genomic_DNA"/>
</dbReference>
<dbReference type="RefSeq" id="WP_204825834.1">
    <property type="nucleotide sequence ID" value="NZ_JBHUGF010000011.1"/>
</dbReference>
<dbReference type="Proteomes" id="UP001597403">
    <property type="component" value="Unassembled WGS sequence"/>
</dbReference>
<accession>A0ABW4UYU3</accession>
<organism evidence="1 2">
    <name type="scientific">Paenibacillus nicotianae</name>
    <dbReference type="NCBI Taxonomy" id="1526551"/>
    <lineage>
        <taxon>Bacteria</taxon>
        <taxon>Bacillati</taxon>
        <taxon>Bacillota</taxon>
        <taxon>Bacilli</taxon>
        <taxon>Bacillales</taxon>
        <taxon>Paenibacillaceae</taxon>
        <taxon>Paenibacillus</taxon>
    </lineage>
</organism>
<evidence type="ECO:0000313" key="1">
    <source>
        <dbReference type="EMBL" id="MFD1992109.1"/>
    </source>
</evidence>
<gene>
    <name evidence="1" type="ORF">ACFSGI_19260</name>
</gene>
<comment type="caution">
    <text evidence="1">The sequence shown here is derived from an EMBL/GenBank/DDBJ whole genome shotgun (WGS) entry which is preliminary data.</text>
</comment>
<keyword evidence="2" id="KW-1185">Reference proteome</keyword>
<protein>
    <submittedName>
        <fullName evidence="1">Uncharacterized protein</fullName>
    </submittedName>
</protein>